<comment type="caution">
    <text evidence="7">The sequence shown here is derived from an EMBL/GenBank/DDBJ whole genome shotgun (WGS) entry which is preliminary data.</text>
</comment>
<dbReference type="Proteomes" id="UP001608902">
    <property type="component" value="Unassembled WGS sequence"/>
</dbReference>
<evidence type="ECO:0000313" key="7">
    <source>
        <dbReference type="EMBL" id="MFH4980166.1"/>
    </source>
</evidence>
<dbReference type="InterPro" id="IPR011547">
    <property type="entry name" value="SLC26A/SulP_dom"/>
</dbReference>
<dbReference type="PANTHER" id="PTHR11814">
    <property type="entry name" value="SULFATE TRANSPORTER"/>
    <property type="match status" value="1"/>
</dbReference>
<proteinExistence type="predicted"/>
<evidence type="ECO:0000256" key="2">
    <source>
        <dbReference type="ARBA" id="ARBA00022692"/>
    </source>
</evidence>
<feature type="transmembrane region" description="Helical" evidence="5">
    <location>
        <begin position="400"/>
        <end position="418"/>
    </location>
</feature>
<dbReference type="AlphaFoldDB" id="A0ABD6EK78"/>
<dbReference type="SUPFAM" id="SSF52091">
    <property type="entry name" value="SpoIIaa-like"/>
    <property type="match status" value="1"/>
</dbReference>
<feature type="transmembrane region" description="Helical" evidence="5">
    <location>
        <begin position="311"/>
        <end position="332"/>
    </location>
</feature>
<feature type="transmembrane region" description="Helical" evidence="5">
    <location>
        <begin position="83"/>
        <end position="107"/>
    </location>
</feature>
<evidence type="ECO:0000259" key="6">
    <source>
        <dbReference type="PROSITE" id="PS50801"/>
    </source>
</evidence>
<dbReference type="PROSITE" id="PS50801">
    <property type="entry name" value="STAS"/>
    <property type="match status" value="1"/>
</dbReference>
<reference evidence="7 8" key="1">
    <citation type="submission" date="2024-08" db="EMBL/GenBank/DDBJ databases">
        <title>Gnathostoma spinigerum genome.</title>
        <authorList>
            <person name="Gonzalez-Bertolin B."/>
            <person name="Monzon S."/>
            <person name="Zaballos A."/>
            <person name="Jimenez P."/>
            <person name="Dekumyoy P."/>
            <person name="Varona S."/>
            <person name="Cuesta I."/>
            <person name="Sumanam S."/>
            <person name="Adisakwattana P."/>
            <person name="Gasser R.B."/>
            <person name="Hernandez-Gonzalez A."/>
            <person name="Young N.D."/>
            <person name="Perteguer M.J."/>
        </authorList>
    </citation>
    <scope>NUCLEOTIDE SEQUENCE [LARGE SCALE GENOMIC DNA]</scope>
    <source>
        <strain evidence="7">AL3</strain>
        <tissue evidence="7">Liver</tissue>
    </source>
</reference>
<dbReference type="CDD" id="cd07042">
    <property type="entry name" value="STAS_SulP_like_sulfate_transporter"/>
    <property type="match status" value="1"/>
</dbReference>
<dbReference type="Pfam" id="PF00916">
    <property type="entry name" value="Sulfate_transp"/>
    <property type="match status" value="1"/>
</dbReference>
<keyword evidence="2 5" id="KW-0812">Transmembrane</keyword>
<evidence type="ECO:0000256" key="5">
    <source>
        <dbReference type="SAM" id="Phobius"/>
    </source>
</evidence>
<protein>
    <recommendedName>
        <fullName evidence="6">STAS domain-containing protein</fullName>
    </recommendedName>
</protein>
<feature type="transmembrane region" description="Helical" evidence="5">
    <location>
        <begin position="438"/>
        <end position="471"/>
    </location>
</feature>
<dbReference type="GO" id="GO:0016020">
    <property type="term" value="C:membrane"/>
    <property type="evidence" value="ECO:0007669"/>
    <property type="project" value="UniProtKB-SubCell"/>
</dbReference>
<evidence type="ECO:0000256" key="1">
    <source>
        <dbReference type="ARBA" id="ARBA00004141"/>
    </source>
</evidence>
<dbReference type="Pfam" id="PF01740">
    <property type="entry name" value="STAS"/>
    <property type="match status" value="1"/>
</dbReference>
<feature type="transmembrane region" description="Helical" evidence="5">
    <location>
        <begin position="202"/>
        <end position="220"/>
    </location>
</feature>
<accession>A0ABD6EK78</accession>
<sequence>MSQVDSNIDVTNLPKRRHMPFMNQEEFDQYYVVCPSPKIRHRKRKIVSKFCYPFLSVANFIRFFTSFMPIIKWIRRYRWKSWFAGDLLAGITVGIMHVPQGIAYAILTGVDPVYGLYSSFFPIFFYMIFGTSKHVSVGSIAIISLMSGTSLEHIHSAIFEEHLHDEGQYIDKAAKEGITSLDIRNLTLAVPFRLSTVSAIEIITALTFCTGIIQLAMAVLRVEFVASYLSDQVVSGFSTGASVHVIIAQLDKAIQVTVSRTSGPGNMLVHFVEVIQKAGEMNKVTALISLCAMIFLYLGKDIINVRLQKRIPVAIPFELLLVIIVTAVSYIFNFQENYGVTIVNSVPVGLPVAHIPRLDLMPWVIKDAVEIAFVIVAVHLSMCKVFNRRHKYKTDNNQELYALGLMATLSSCFYTYPVCSALGRSMVNDESGAHTQLAALFSCLLVLVVILWLGPLLQALPMCILAVIIIFSMKNVFKKSKELRELWKVSKIDFIIWLGCFLCTLFTDVMWGLGLSVIFALLTTVFRTQWPQWHMLAKLKGTKYYRDCGRYKNVVEHENIRVLRFDAPLLFTNVDHFRNAVERSVVKYPLARLPTAGSFNESDHVDVHTKTFGKKIASIGSFLSNYTSTPPVRRVEHLVIDCSGFTFIDFMSVNSLKEIFHHMKSEGVKLYFAGAKSGFSSFPSPF</sequence>
<dbReference type="InterPro" id="IPR036513">
    <property type="entry name" value="STAS_dom_sf"/>
</dbReference>
<feature type="transmembrane region" description="Helical" evidence="5">
    <location>
        <begin position="492"/>
        <end position="522"/>
    </location>
</feature>
<dbReference type="InterPro" id="IPR002645">
    <property type="entry name" value="STAS_dom"/>
</dbReference>
<dbReference type="EMBL" id="JBGFUD010005163">
    <property type="protein sequence ID" value="MFH4980166.1"/>
    <property type="molecule type" value="Genomic_DNA"/>
</dbReference>
<feature type="transmembrane region" description="Helical" evidence="5">
    <location>
        <begin position="281"/>
        <end position="299"/>
    </location>
</feature>
<dbReference type="Gene3D" id="3.30.750.24">
    <property type="entry name" value="STAS domain"/>
    <property type="match status" value="1"/>
</dbReference>
<dbReference type="InterPro" id="IPR001902">
    <property type="entry name" value="SLC26A/SulP_fam"/>
</dbReference>
<evidence type="ECO:0000313" key="8">
    <source>
        <dbReference type="Proteomes" id="UP001608902"/>
    </source>
</evidence>
<keyword evidence="3 5" id="KW-1133">Transmembrane helix</keyword>
<feature type="transmembrane region" description="Helical" evidence="5">
    <location>
        <begin position="360"/>
        <end position="380"/>
    </location>
</feature>
<organism evidence="7 8">
    <name type="scientific">Gnathostoma spinigerum</name>
    <dbReference type="NCBI Taxonomy" id="75299"/>
    <lineage>
        <taxon>Eukaryota</taxon>
        <taxon>Metazoa</taxon>
        <taxon>Ecdysozoa</taxon>
        <taxon>Nematoda</taxon>
        <taxon>Chromadorea</taxon>
        <taxon>Rhabditida</taxon>
        <taxon>Spirurina</taxon>
        <taxon>Gnathostomatomorpha</taxon>
        <taxon>Gnathostomatoidea</taxon>
        <taxon>Gnathostomatidae</taxon>
        <taxon>Gnathostoma</taxon>
    </lineage>
</organism>
<name>A0ABD6EK78_9BILA</name>
<gene>
    <name evidence="7" type="ORF">AB6A40_006875</name>
</gene>
<keyword evidence="8" id="KW-1185">Reference proteome</keyword>
<keyword evidence="4 5" id="KW-0472">Membrane</keyword>
<comment type="subcellular location">
    <subcellularLocation>
        <location evidence="1">Membrane</location>
        <topology evidence="1">Multi-pass membrane protein</topology>
    </subcellularLocation>
</comment>
<evidence type="ECO:0000256" key="3">
    <source>
        <dbReference type="ARBA" id="ARBA00022989"/>
    </source>
</evidence>
<feature type="domain" description="STAS" evidence="6">
    <location>
        <begin position="550"/>
        <end position="686"/>
    </location>
</feature>
<feature type="transmembrane region" description="Helical" evidence="5">
    <location>
        <begin position="52"/>
        <end position="71"/>
    </location>
</feature>
<dbReference type="NCBIfam" id="TIGR00815">
    <property type="entry name" value="sulP"/>
    <property type="match status" value="1"/>
</dbReference>
<evidence type="ECO:0000256" key="4">
    <source>
        <dbReference type="ARBA" id="ARBA00023136"/>
    </source>
</evidence>